<organism evidence="1 2">
    <name type="scientific">Orbilia javanica</name>
    <dbReference type="NCBI Taxonomy" id="47235"/>
    <lineage>
        <taxon>Eukaryota</taxon>
        <taxon>Fungi</taxon>
        <taxon>Dikarya</taxon>
        <taxon>Ascomycota</taxon>
        <taxon>Pezizomycotina</taxon>
        <taxon>Orbiliomycetes</taxon>
        <taxon>Orbiliales</taxon>
        <taxon>Orbiliaceae</taxon>
        <taxon>Orbilia</taxon>
    </lineage>
</organism>
<evidence type="ECO:0000313" key="2">
    <source>
        <dbReference type="Proteomes" id="UP001313282"/>
    </source>
</evidence>
<gene>
    <name evidence="1" type="ORF">TWF718_006520</name>
</gene>
<dbReference type="Gene3D" id="3.30.559.10">
    <property type="entry name" value="Chloramphenicol acetyltransferase-like domain"/>
    <property type="match status" value="1"/>
</dbReference>
<sequence>MTTGSRVDFRHREIASKLHTVSPLDFELTATEREGNKPVVRPYRTGDGFLDITELSFDSTSRSNLIVGSLFAIRVTLFEDATVIAFKFSHFFVDGEGCYDIVCQYNNLLWGRKLPKAVPPPGINNSLSKMITGEDTVPVDPPEAGGWEYIRNWCQFGLADLFKTVAQGIYQNYAAKFGVVELGVERHIYLPSKFIQELQDSCQKEIDQLRKGNGEGIIKLSKIDVMSAWWIKQRIYSSFRDSLFLSVGYAFNFSDRVEKDPTEKYFQGHYFGLYIPLGTVGEVRAQSLAMIALKIRNHVAVAKQPSVIRDNLDYLESTQGRKILPLPKGGDSEGAPLFSSWNKFPFEKLDFSPALNIDTGLGTGKVLFNNPRIALPLNISWKPKLLFFNDVDGGVWCQSMQLPSHWKGFEDINEYERPLA</sequence>
<keyword evidence="2" id="KW-1185">Reference proteome</keyword>
<dbReference type="InterPro" id="IPR023213">
    <property type="entry name" value="CAT-like_dom_sf"/>
</dbReference>
<name>A0AAN8N531_9PEZI</name>
<protein>
    <submittedName>
        <fullName evidence="1">Uncharacterized protein</fullName>
    </submittedName>
</protein>
<evidence type="ECO:0000313" key="1">
    <source>
        <dbReference type="EMBL" id="KAK6348733.1"/>
    </source>
</evidence>
<reference evidence="1 2" key="1">
    <citation type="submission" date="2019-10" db="EMBL/GenBank/DDBJ databases">
        <authorList>
            <person name="Palmer J.M."/>
        </authorList>
    </citation>
    <scope>NUCLEOTIDE SEQUENCE [LARGE SCALE GENOMIC DNA]</scope>
    <source>
        <strain evidence="1 2">TWF718</strain>
    </source>
</reference>
<comment type="caution">
    <text evidence="1">The sequence shown here is derived from an EMBL/GenBank/DDBJ whole genome shotgun (WGS) entry which is preliminary data.</text>
</comment>
<dbReference type="EMBL" id="JAVHNR010000003">
    <property type="protein sequence ID" value="KAK6348733.1"/>
    <property type="molecule type" value="Genomic_DNA"/>
</dbReference>
<dbReference type="AlphaFoldDB" id="A0AAN8N531"/>
<dbReference type="Proteomes" id="UP001313282">
    <property type="component" value="Unassembled WGS sequence"/>
</dbReference>
<accession>A0AAN8N531</accession>
<proteinExistence type="predicted"/>